<keyword evidence="5 8" id="KW-1133">Transmembrane helix</keyword>
<keyword evidence="2" id="KW-0813">Transport</keyword>
<evidence type="ECO:0000259" key="10">
    <source>
        <dbReference type="SMART" id="SM00664"/>
    </source>
</evidence>
<accession>A0A3D8R7J1</accession>
<feature type="chain" id="PRO_5017760772" description="DOMON domain-containing protein" evidence="9">
    <location>
        <begin position="19"/>
        <end position="431"/>
    </location>
</feature>
<feature type="transmembrane region" description="Helical" evidence="8">
    <location>
        <begin position="289"/>
        <end position="313"/>
    </location>
</feature>
<feature type="transmembrane region" description="Helical" evidence="8">
    <location>
        <begin position="264"/>
        <end position="283"/>
    </location>
</feature>
<dbReference type="GO" id="GO:0016020">
    <property type="term" value="C:membrane"/>
    <property type="evidence" value="ECO:0007669"/>
    <property type="project" value="UniProtKB-SubCell"/>
</dbReference>
<feature type="domain" description="DOMON" evidence="10">
    <location>
        <begin position="67"/>
        <end position="158"/>
    </location>
</feature>
<dbReference type="SMART" id="SM00665">
    <property type="entry name" value="B561"/>
    <property type="match status" value="1"/>
</dbReference>
<comment type="caution">
    <text evidence="12">The sequence shown here is derived from an EMBL/GenBank/DDBJ whole genome shotgun (WGS) entry which is preliminary data.</text>
</comment>
<dbReference type="Proteomes" id="UP000256328">
    <property type="component" value="Unassembled WGS sequence"/>
</dbReference>
<evidence type="ECO:0000256" key="7">
    <source>
        <dbReference type="SAM" id="MobiDB-lite"/>
    </source>
</evidence>
<sequence>MRFSNLAALSGLASFAAAQNSSSSAPNSVTYCPGSGVCYSVNIPAKTASAGTGDIFIQMTGPSTMSWIGLGQGTAMSGSNILMIYANAAGTNVTLSPRLGTGERQPSASTSQQVTLLGGSGISKGVMTANIKCSNCNSWSGGSMSFTDTNSNWIYAYLSGAAISSDSVSANLGQHSQYGTTTLNLASAAGGSSSNPFLTSTATTSSNSGVGSSTNSADAIATYQKVLMAHAIMMPVAFVLMYPIGGMIIRLLHFGGVWKLHAGWMILTLGLTIAGFGTGVYLADTSKRISASHAVLGIIVVVALCAQPISGWLHHSLFVKYGQSPNKFTFPHMAWGRIWISIGIINGGLGLKLSDNSETGKVAYAVCAFIMWTAWTISSVIGLRKKRAAFTKPDVGEELVPVRHRGEKLRSPSPRTIDRAAGDQQSRRQHR</sequence>
<dbReference type="InterPro" id="IPR015920">
    <property type="entry name" value="Cellobiose_DH-like_cyt"/>
</dbReference>
<feature type="domain" description="Cytochrome b561" evidence="11">
    <location>
        <begin position="229"/>
        <end position="351"/>
    </location>
</feature>
<evidence type="ECO:0000313" key="13">
    <source>
        <dbReference type="Proteomes" id="UP000256328"/>
    </source>
</evidence>
<evidence type="ECO:0000256" key="5">
    <source>
        <dbReference type="ARBA" id="ARBA00022989"/>
    </source>
</evidence>
<feature type="transmembrane region" description="Helical" evidence="8">
    <location>
        <begin position="232"/>
        <end position="252"/>
    </location>
</feature>
<dbReference type="OrthoDB" id="19261at2759"/>
<dbReference type="EMBL" id="PDLN01000012">
    <property type="protein sequence ID" value="RDW70009.1"/>
    <property type="molecule type" value="Genomic_DNA"/>
</dbReference>
<dbReference type="CDD" id="cd08760">
    <property type="entry name" value="Cyt_b561_FRRS1_like"/>
    <property type="match status" value="1"/>
</dbReference>
<evidence type="ECO:0000256" key="1">
    <source>
        <dbReference type="ARBA" id="ARBA00004370"/>
    </source>
</evidence>
<dbReference type="InterPro" id="IPR006593">
    <property type="entry name" value="Cyt_b561/ferric_Rdtase_TM"/>
</dbReference>
<dbReference type="InterPro" id="IPR005018">
    <property type="entry name" value="DOMON_domain"/>
</dbReference>
<evidence type="ECO:0000256" key="2">
    <source>
        <dbReference type="ARBA" id="ARBA00022448"/>
    </source>
</evidence>
<evidence type="ECO:0000256" key="3">
    <source>
        <dbReference type="ARBA" id="ARBA00022692"/>
    </source>
</evidence>
<gene>
    <name evidence="12" type="ORF">BP5796_08406</name>
</gene>
<keyword evidence="9" id="KW-0732">Signal</keyword>
<keyword evidence="3 8" id="KW-0812">Transmembrane</keyword>
<proteinExistence type="predicted"/>
<dbReference type="Gene3D" id="1.20.120.1770">
    <property type="match status" value="1"/>
</dbReference>
<evidence type="ECO:0000256" key="8">
    <source>
        <dbReference type="SAM" id="Phobius"/>
    </source>
</evidence>
<dbReference type="PANTHER" id="PTHR47797">
    <property type="entry name" value="DEHYDROGENASE, PUTATIVE (AFU_ORTHOLOGUE AFUA_8G05805)-RELATED"/>
    <property type="match status" value="1"/>
</dbReference>
<feature type="region of interest" description="Disordered" evidence="7">
    <location>
        <begin position="401"/>
        <end position="431"/>
    </location>
</feature>
<evidence type="ECO:0008006" key="14">
    <source>
        <dbReference type="Google" id="ProtNLM"/>
    </source>
</evidence>
<protein>
    <recommendedName>
        <fullName evidence="14">DOMON domain-containing protein</fullName>
    </recommendedName>
</protein>
<dbReference type="Pfam" id="PF16010">
    <property type="entry name" value="CDH-cyt"/>
    <property type="match status" value="1"/>
</dbReference>
<dbReference type="Gene3D" id="2.60.40.1210">
    <property type="entry name" value="Cellobiose dehydrogenase, cytochrome domain"/>
    <property type="match status" value="1"/>
</dbReference>
<evidence type="ECO:0000256" key="6">
    <source>
        <dbReference type="ARBA" id="ARBA00023136"/>
    </source>
</evidence>
<dbReference type="AlphaFoldDB" id="A0A3D8R7J1"/>
<evidence type="ECO:0000256" key="9">
    <source>
        <dbReference type="SAM" id="SignalP"/>
    </source>
</evidence>
<keyword evidence="13" id="KW-1185">Reference proteome</keyword>
<dbReference type="CDD" id="cd09630">
    <property type="entry name" value="CDH_like_cytochrome"/>
    <property type="match status" value="1"/>
</dbReference>
<dbReference type="SUPFAM" id="SSF49344">
    <property type="entry name" value="CBD9-like"/>
    <property type="match status" value="1"/>
</dbReference>
<organism evidence="12 13">
    <name type="scientific">Coleophoma crateriformis</name>
    <dbReference type="NCBI Taxonomy" id="565419"/>
    <lineage>
        <taxon>Eukaryota</taxon>
        <taxon>Fungi</taxon>
        <taxon>Dikarya</taxon>
        <taxon>Ascomycota</taxon>
        <taxon>Pezizomycotina</taxon>
        <taxon>Leotiomycetes</taxon>
        <taxon>Helotiales</taxon>
        <taxon>Dermateaceae</taxon>
        <taxon>Coleophoma</taxon>
    </lineage>
</organism>
<keyword evidence="6 8" id="KW-0472">Membrane</keyword>
<reference evidence="12 13" key="1">
    <citation type="journal article" date="2018" name="IMA Fungus">
        <title>IMA Genome-F 9: Draft genome sequence of Annulohypoxylon stygium, Aspergillus mulundensis, Berkeleyomyces basicola (syn. Thielaviopsis basicola), Ceratocystis smalleyi, two Cercospora beticola strains, Coleophoma cylindrospora, Fusarium fracticaudum, Phialophora cf. hyalina, and Morchella septimelata.</title>
        <authorList>
            <person name="Wingfield B.D."/>
            <person name="Bills G.F."/>
            <person name="Dong Y."/>
            <person name="Huang W."/>
            <person name="Nel W.J."/>
            <person name="Swalarsk-Parry B.S."/>
            <person name="Vaghefi N."/>
            <person name="Wilken P.M."/>
            <person name="An Z."/>
            <person name="de Beer Z.W."/>
            <person name="De Vos L."/>
            <person name="Chen L."/>
            <person name="Duong T.A."/>
            <person name="Gao Y."/>
            <person name="Hammerbacher A."/>
            <person name="Kikkert J.R."/>
            <person name="Li Y."/>
            <person name="Li H."/>
            <person name="Li K."/>
            <person name="Li Q."/>
            <person name="Liu X."/>
            <person name="Ma X."/>
            <person name="Naidoo K."/>
            <person name="Pethybridge S.J."/>
            <person name="Sun J."/>
            <person name="Steenkamp E.T."/>
            <person name="van der Nest M.A."/>
            <person name="van Wyk S."/>
            <person name="Wingfield M.J."/>
            <person name="Xiong C."/>
            <person name="Yue Q."/>
            <person name="Zhang X."/>
        </authorList>
    </citation>
    <scope>NUCLEOTIDE SEQUENCE [LARGE SCALE GENOMIC DNA]</scope>
    <source>
        <strain evidence="12 13">BP5796</strain>
    </source>
</reference>
<name>A0A3D8R7J1_9HELO</name>
<dbReference type="SMART" id="SM00664">
    <property type="entry name" value="DoH"/>
    <property type="match status" value="1"/>
</dbReference>
<evidence type="ECO:0000259" key="11">
    <source>
        <dbReference type="SMART" id="SM00665"/>
    </source>
</evidence>
<dbReference type="PANTHER" id="PTHR47797:SF1">
    <property type="entry name" value="CYTOCHROME B561 DOMAIN-CONTAINING PROTEIN-RELATED"/>
    <property type="match status" value="1"/>
</dbReference>
<feature type="signal peptide" evidence="9">
    <location>
        <begin position="1"/>
        <end position="18"/>
    </location>
</feature>
<comment type="subcellular location">
    <subcellularLocation>
        <location evidence="1">Membrane</location>
    </subcellularLocation>
</comment>
<evidence type="ECO:0000256" key="4">
    <source>
        <dbReference type="ARBA" id="ARBA00022982"/>
    </source>
</evidence>
<evidence type="ECO:0000313" key="12">
    <source>
        <dbReference type="EMBL" id="RDW70009.1"/>
    </source>
</evidence>
<keyword evidence="4" id="KW-0249">Electron transport</keyword>
<feature type="transmembrane region" description="Helical" evidence="8">
    <location>
        <begin position="363"/>
        <end position="383"/>
    </location>
</feature>